<feature type="transmembrane region" description="Helical" evidence="1">
    <location>
        <begin position="52"/>
        <end position="71"/>
    </location>
</feature>
<organism evidence="2 3">
    <name type="scientific">Aliterella atlantica CENA595</name>
    <dbReference type="NCBI Taxonomy" id="1618023"/>
    <lineage>
        <taxon>Bacteria</taxon>
        <taxon>Bacillati</taxon>
        <taxon>Cyanobacteriota</taxon>
        <taxon>Cyanophyceae</taxon>
        <taxon>Chroococcidiopsidales</taxon>
        <taxon>Aliterellaceae</taxon>
        <taxon>Aliterella</taxon>
    </lineage>
</organism>
<dbReference type="EMBL" id="JYON01000022">
    <property type="protein sequence ID" value="KJH70452.1"/>
    <property type="molecule type" value="Genomic_DNA"/>
</dbReference>
<dbReference type="Proteomes" id="UP000032452">
    <property type="component" value="Unassembled WGS sequence"/>
</dbReference>
<name>A0A0D8ZQ28_9CYAN</name>
<feature type="transmembrane region" description="Helical" evidence="1">
    <location>
        <begin position="104"/>
        <end position="130"/>
    </location>
</feature>
<reference evidence="2 3" key="1">
    <citation type="submission" date="2015-02" db="EMBL/GenBank/DDBJ databases">
        <title>Draft genome of a novel marine cyanobacterium (Chroococcales) isolated from South Atlantic Ocean.</title>
        <authorList>
            <person name="Rigonato J."/>
            <person name="Alvarenga D.O."/>
            <person name="Branco L.H."/>
            <person name="Varani A.M."/>
            <person name="Brandini F.P."/>
            <person name="Fiore M.F."/>
        </authorList>
    </citation>
    <scope>NUCLEOTIDE SEQUENCE [LARGE SCALE GENOMIC DNA]</scope>
    <source>
        <strain evidence="2 3">CENA595</strain>
    </source>
</reference>
<evidence type="ECO:0000256" key="1">
    <source>
        <dbReference type="SAM" id="Phobius"/>
    </source>
</evidence>
<comment type="caution">
    <text evidence="2">The sequence shown here is derived from an EMBL/GenBank/DDBJ whole genome shotgun (WGS) entry which is preliminary data.</text>
</comment>
<gene>
    <name evidence="2" type="ORF">UH38_17690</name>
</gene>
<keyword evidence="1" id="KW-1133">Transmembrane helix</keyword>
<proteinExistence type="predicted"/>
<dbReference type="RefSeq" id="WP_045056017.1">
    <property type="nucleotide sequence ID" value="NZ_CAWMDP010000012.1"/>
</dbReference>
<keyword evidence="3" id="KW-1185">Reference proteome</keyword>
<protein>
    <submittedName>
        <fullName evidence="2">Uncharacterized protein</fullName>
    </submittedName>
</protein>
<evidence type="ECO:0000313" key="2">
    <source>
        <dbReference type="EMBL" id="KJH70452.1"/>
    </source>
</evidence>
<keyword evidence="1" id="KW-0472">Membrane</keyword>
<dbReference type="AlphaFoldDB" id="A0A0D8ZQ28"/>
<evidence type="ECO:0000313" key="3">
    <source>
        <dbReference type="Proteomes" id="UP000032452"/>
    </source>
</evidence>
<feature type="transmembrane region" description="Helical" evidence="1">
    <location>
        <begin position="142"/>
        <end position="159"/>
    </location>
</feature>
<sequence length="176" mass="19888">MKNWSPWIPYPRSWISAIFLCLILSGLVKGAGKVLQAGYYLSQHLPRLDAMFGVLAILSPIFFIAIIHHFLNLLLDVLLPNNELLKLDKVQGLNPGLISWWKGLYSWLVIVLATILTIGILDILLIEVSSVKYLYNGDRRDLLLSVTVIVWVTVAAYLYQFEHLVKRSVVATAKSQ</sequence>
<keyword evidence="1" id="KW-0812">Transmembrane</keyword>
<accession>A0A0D8ZQ28</accession>
<feature type="transmembrane region" description="Helical" evidence="1">
    <location>
        <begin position="12"/>
        <end position="31"/>
    </location>
</feature>
<dbReference type="STRING" id="1618023.UH38_17690"/>
<dbReference type="OrthoDB" id="570330at2"/>